<reference evidence="11" key="1">
    <citation type="journal article" date="2019" name="Int. J. Syst. Evol. Microbiol.">
        <title>The Global Catalogue of Microorganisms (GCM) 10K type strain sequencing project: providing services to taxonomists for standard genome sequencing and annotation.</title>
        <authorList>
            <consortium name="The Broad Institute Genomics Platform"/>
            <consortium name="The Broad Institute Genome Sequencing Center for Infectious Disease"/>
            <person name="Wu L."/>
            <person name="Ma J."/>
        </authorList>
    </citation>
    <scope>NUCLEOTIDE SEQUENCE [LARGE SCALE GENOMIC DNA]</scope>
    <source>
        <strain evidence="11">KCTC 22209</strain>
    </source>
</reference>
<evidence type="ECO:0000256" key="5">
    <source>
        <dbReference type="ARBA" id="ARBA00022840"/>
    </source>
</evidence>
<keyword evidence="5 7" id="KW-0067">ATP-binding</keyword>
<dbReference type="PROSITE" id="PS50035">
    <property type="entry name" value="PLD"/>
    <property type="match status" value="1"/>
</dbReference>
<feature type="binding site" evidence="7">
    <location>
        <position position="593"/>
    </location>
    <ligand>
        <name>ATP</name>
        <dbReference type="ChEBI" id="CHEBI:30616"/>
    </ligand>
</feature>
<evidence type="ECO:0000256" key="7">
    <source>
        <dbReference type="HAMAP-Rule" id="MF_00347"/>
    </source>
</evidence>
<comment type="cofactor">
    <cofactor evidence="7">
        <name>Mg(2+)</name>
        <dbReference type="ChEBI" id="CHEBI:18420"/>
    </cofactor>
</comment>
<dbReference type="PANTHER" id="PTHR30218:SF0">
    <property type="entry name" value="POLYPHOSPHATE KINASE"/>
    <property type="match status" value="1"/>
</dbReference>
<keyword evidence="1 7" id="KW-0597">Phosphoprotein</keyword>
<evidence type="ECO:0000256" key="4">
    <source>
        <dbReference type="ARBA" id="ARBA00022777"/>
    </source>
</evidence>
<keyword evidence="4 7" id="KW-0418">Kinase</keyword>
<dbReference type="Gene3D" id="3.30.870.10">
    <property type="entry name" value="Endonuclease Chain A"/>
    <property type="match status" value="2"/>
</dbReference>
<evidence type="ECO:0000313" key="11">
    <source>
        <dbReference type="Proteomes" id="UP001597509"/>
    </source>
</evidence>
<dbReference type="InterPro" id="IPR041108">
    <property type="entry name" value="PP_kinase_C_1"/>
</dbReference>
<feature type="domain" description="PLD phosphodiesterase" evidence="9">
    <location>
        <begin position="588"/>
        <end position="618"/>
    </location>
</feature>
<dbReference type="NCBIfam" id="NF003917">
    <property type="entry name" value="PRK05443.1-1"/>
    <property type="match status" value="1"/>
</dbReference>
<evidence type="ECO:0000256" key="8">
    <source>
        <dbReference type="RuleBase" id="RU003800"/>
    </source>
</evidence>
<dbReference type="Pfam" id="PF13090">
    <property type="entry name" value="PP_kinase_C"/>
    <property type="match status" value="1"/>
</dbReference>
<dbReference type="NCBIfam" id="TIGR03705">
    <property type="entry name" value="poly_P_kin"/>
    <property type="match status" value="1"/>
</dbReference>
<keyword evidence="11" id="KW-1185">Reference proteome</keyword>
<dbReference type="PIRSF" id="PIRSF015589">
    <property type="entry name" value="PP_kinase"/>
    <property type="match status" value="1"/>
</dbReference>
<feature type="binding site" evidence="7">
    <location>
        <position position="464"/>
    </location>
    <ligand>
        <name>ATP</name>
        <dbReference type="ChEBI" id="CHEBI:30616"/>
    </ligand>
</feature>
<evidence type="ECO:0000256" key="6">
    <source>
        <dbReference type="ARBA" id="ARBA00022842"/>
    </source>
</evidence>
<organism evidence="10 11">
    <name type="scientific">Sphingobacterium anhuiense</name>
    <dbReference type="NCBI Taxonomy" id="493780"/>
    <lineage>
        <taxon>Bacteria</taxon>
        <taxon>Pseudomonadati</taxon>
        <taxon>Bacteroidota</taxon>
        <taxon>Sphingobacteriia</taxon>
        <taxon>Sphingobacteriales</taxon>
        <taxon>Sphingobacteriaceae</taxon>
        <taxon>Sphingobacterium</taxon>
    </lineage>
</organism>
<dbReference type="PANTHER" id="PTHR30218">
    <property type="entry name" value="POLYPHOSPHATE KINASE"/>
    <property type="match status" value="1"/>
</dbReference>
<protein>
    <recommendedName>
        <fullName evidence="7 8">Polyphosphate kinase</fullName>
        <ecNumber evidence="7 8">2.7.4.1</ecNumber>
    </recommendedName>
    <alternativeName>
        <fullName evidence="7">ATP-polyphosphate phosphotransferase</fullName>
    </alternativeName>
    <alternativeName>
        <fullName evidence="7">Polyphosphoric acid kinase</fullName>
    </alternativeName>
</protein>
<keyword evidence="7" id="KW-0479">Metal-binding</keyword>
<gene>
    <name evidence="10" type="primary">ppk1</name>
    <name evidence="7" type="synonym">ppk</name>
    <name evidence="10" type="ORF">ACFS6I_08535</name>
</gene>
<evidence type="ECO:0000256" key="2">
    <source>
        <dbReference type="ARBA" id="ARBA00022679"/>
    </source>
</evidence>
<evidence type="ECO:0000259" key="9">
    <source>
        <dbReference type="PROSITE" id="PS50035"/>
    </source>
</evidence>
<dbReference type="EC" id="2.7.4.1" evidence="7 8"/>
<dbReference type="Pfam" id="PF17941">
    <property type="entry name" value="PP_kinase_C_1"/>
    <property type="match status" value="1"/>
</dbReference>
<dbReference type="CDD" id="cd09167">
    <property type="entry name" value="PLDc_EcPPK1_C2_like"/>
    <property type="match status" value="1"/>
</dbReference>
<dbReference type="InterPro" id="IPR025198">
    <property type="entry name" value="PPK_N_dom"/>
</dbReference>
<dbReference type="GO" id="GO:0008976">
    <property type="term" value="F:polyphosphate kinase activity"/>
    <property type="evidence" value="ECO:0007669"/>
    <property type="project" value="UniProtKB-EC"/>
</dbReference>
<dbReference type="InterPro" id="IPR001736">
    <property type="entry name" value="PLipase_D/transphosphatidylase"/>
</dbReference>
<keyword evidence="3 7" id="KW-0547">Nucleotide-binding</keyword>
<dbReference type="SUPFAM" id="SSF143724">
    <property type="entry name" value="PHP14-like"/>
    <property type="match status" value="1"/>
</dbReference>
<evidence type="ECO:0000256" key="1">
    <source>
        <dbReference type="ARBA" id="ARBA00022553"/>
    </source>
</evidence>
<dbReference type="InterPro" id="IPR024953">
    <property type="entry name" value="PP_kinase_middle"/>
</dbReference>
<dbReference type="SUPFAM" id="SSF56024">
    <property type="entry name" value="Phospholipase D/nuclease"/>
    <property type="match status" value="2"/>
</dbReference>
<keyword evidence="2 7" id="KW-0808">Transferase</keyword>
<evidence type="ECO:0000256" key="3">
    <source>
        <dbReference type="ARBA" id="ARBA00022741"/>
    </source>
</evidence>
<keyword evidence="6 7" id="KW-0460">Magnesium</keyword>
<dbReference type="InterPro" id="IPR025200">
    <property type="entry name" value="PPK_C_dom2"/>
</dbReference>
<sequence>MLNIESEEVSSRLYNRDLSWLSFNERILREAGKKQVPLLESINFLAIFSSNLDEFYRVRMPVLLALKKIKHQENIDNDSQDVKIYKHVKLRIKKQLSLFGSILVSEIIPALKSANIHFIYNETIPYTIVNQTKDYFYERIASYLEISIIEDVTFFPKNNQLYFVFSFKEGELDKLGVISIPSDQVPRFYYVATEDKKYIVFIDDIIRQNFPDIFKDHFITGMYSFKVTRDAELELNNEFEGSLLLKIEKQIRKRDFGLATRLLYQPDLPDDLLSALIKLFKLRKSSCIKGGNYHNLKDFFSFPIDKKEWKYRPQPPIPYRFKSSFLSLLDEISVEDILVNTPYESYDVVLRFFNEAAVRRDVEEIYISIYRVASDSKILHALLNAVKNGKKVTVFVELKARFDEENNIYWAKKLKAAGANVLYSIPNLKVHAKIALVKTKQGNAVQFFGLLSTGNLNEKTAHRYADHVLLTAQQEILQEVMEVFNVLKKRRDQTSYYSTHFKYLLVSQYNLATGFMQLIDQEIASAKMGLPAWIIIKVNNLEEKGMIQKLYEASQAGVVIQLIVRSICRLIPGVAGLSENISVRRIVDRYLEHSRVFIFNNNGQEQVYLGSADWMHRNIYNRIEVCFPIVNRRLKKEIQTIIAIQLEDDTSAEVLDEHMDSIERSVDKGIRAQECIYDYCKQLNE</sequence>
<dbReference type="RefSeq" id="WP_380919649.1">
    <property type="nucleotide sequence ID" value="NZ_JBHUPE010000004.1"/>
</dbReference>
<name>A0ABW5YU83_9SPHI</name>
<feature type="binding site" evidence="7">
    <location>
        <position position="401"/>
    </location>
    <ligand>
        <name>Mg(2+)</name>
        <dbReference type="ChEBI" id="CHEBI:18420"/>
    </ligand>
</feature>
<dbReference type="SUPFAM" id="SSF140356">
    <property type="entry name" value="PPK N-terminal domain-like"/>
    <property type="match status" value="1"/>
</dbReference>
<feature type="binding site" evidence="7">
    <location>
        <position position="565"/>
    </location>
    <ligand>
        <name>ATP</name>
        <dbReference type="ChEBI" id="CHEBI:30616"/>
    </ligand>
</feature>
<dbReference type="InterPro" id="IPR036832">
    <property type="entry name" value="PPK_N_dom_sf"/>
</dbReference>
<dbReference type="Gene3D" id="3.30.1840.10">
    <property type="entry name" value="Polyphosphate kinase middle domain"/>
    <property type="match status" value="1"/>
</dbReference>
<dbReference type="Pfam" id="PF02503">
    <property type="entry name" value="PP_kinase"/>
    <property type="match status" value="1"/>
</dbReference>
<dbReference type="InterPro" id="IPR003414">
    <property type="entry name" value="PP_kinase"/>
</dbReference>
<comment type="catalytic activity">
    <reaction evidence="7 8">
        <text>[phosphate](n) + ATP = [phosphate](n+1) + ADP</text>
        <dbReference type="Rhea" id="RHEA:19573"/>
        <dbReference type="Rhea" id="RHEA-COMP:9859"/>
        <dbReference type="Rhea" id="RHEA-COMP:14280"/>
        <dbReference type="ChEBI" id="CHEBI:16838"/>
        <dbReference type="ChEBI" id="CHEBI:30616"/>
        <dbReference type="ChEBI" id="CHEBI:456216"/>
        <dbReference type="EC" id="2.7.4.1"/>
    </reaction>
</comment>
<comment type="similarity">
    <text evidence="7 8">Belongs to the polyphosphate kinase 1 (PPK1) family.</text>
</comment>
<comment type="PTM">
    <text evidence="7 8">An intermediate of this reaction is the autophosphorylated ppk in which a phosphate is covalently linked to a histidine residue through a N-P bond.</text>
</comment>
<proteinExistence type="inferred from homology"/>
<dbReference type="Proteomes" id="UP001597509">
    <property type="component" value="Unassembled WGS sequence"/>
</dbReference>
<feature type="active site" description="Phosphohistidine intermediate" evidence="7">
    <location>
        <position position="431"/>
    </location>
</feature>
<dbReference type="EMBL" id="JBHUPE010000004">
    <property type="protein sequence ID" value="MFD2903967.1"/>
    <property type="molecule type" value="Genomic_DNA"/>
</dbReference>
<feature type="binding site" evidence="7">
    <location>
        <position position="51"/>
    </location>
    <ligand>
        <name>ATP</name>
        <dbReference type="ChEBI" id="CHEBI:30616"/>
    </ligand>
</feature>
<dbReference type="HAMAP" id="MF_00347">
    <property type="entry name" value="Polyphosphate_kinase"/>
    <property type="match status" value="1"/>
</dbReference>
<dbReference type="InterPro" id="IPR036830">
    <property type="entry name" value="PP_kinase_middle_dom_sf"/>
</dbReference>
<comment type="caution">
    <text evidence="10">The sequence shown here is derived from an EMBL/GenBank/DDBJ whole genome shotgun (WGS) entry which is preliminary data.</text>
</comment>
<evidence type="ECO:0000313" key="10">
    <source>
        <dbReference type="EMBL" id="MFD2903967.1"/>
    </source>
</evidence>
<comment type="function">
    <text evidence="7 8">Catalyzes the reversible transfer of the terminal phosphate of ATP to form a long-chain polyphosphate (polyP).</text>
</comment>
<dbReference type="Pfam" id="PF13089">
    <property type="entry name" value="PP_kinase_N"/>
    <property type="match status" value="1"/>
</dbReference>
<feature type="binding site" evidence="7">
    <location>
        <position position="371"/>
    </location>
    <ligand>
        <name>Mg(2+)</name>
        <dbReference type="ChEBI" id="CHEBI:18420"/>
    </ligand>
</feature>
<dbReference type="Gene3D" id="1.20.58.310">
    <property type="entry name" value="Polyphosphate kinase N-terminal domain"/>
    <property type="match status" value="1"/>
</dbReference>
<accession>A0ABW5YU83</accession>